<dbReference type="Proteomes" id="UP001500063">
    <property type="component" value="Unassembled WGS sequence"/>
</dbReference>
<dbReference type="CDD" id="cd17321">
    <property type="entry name" value="MFS_MMR_MDR_like"/>
    <property type="match status" value="1"/>
</dbReference>
<evidence type="ECO:0000259" key="7">
    <source>
        <dbReference type="PROSITE" id="PS50850"/>
    </source>
</evidence>
<gene>
    <name evidence="8" type="ORF">GCM10010319_32410</name>
</gene>
<evidence type="ECO:0000256" key="2">
    <source>
        <dbReference type="ARBA" id="ARBA00022692"/>
    </source>
</evidence>
<dbReference type="InterPro" id="IPR036259">
    <property type="entry name" value="MFS_trans_sf"/>
</dbReference>
<keyword evidence="2 6" id="KW-0812">Transmembrane</keyword>
<name>A0ABN0X1K8_9ACTN</name>
<dbReference type="InterPro" id="IPR020846">
    <property type="entry name" value="MFS_dom"/>
</dbReference>
<comment type="subcellular location">
    <subcellularLocation>
        <location evidence="1">Cell membrane</location>
        <topology evidence="1">Multi-pass membrane protein</topology>
    </subcellularLocation>
</comment>
<dbReference type="Gene3D" id="1.20.1720.10">
    <property type="entry name" value="Multidrug resistance protein D"/>
    <property type="match status" value="1"/>
</dbReference>
<protein>
    <submittedName>
        <fullName evidence="8">MFS transporter</fullName>
    </submittedName>
</protein>
<sequence>MTTPDPRRWLILPVILSATFMASFDFNVVNVAAPSLQEDLHAGQAALELVIGGYAFAYAAGLVTGGRLGDIFGYRNMFLIGMGTFTLASLLCGIAQTPGQLVVARLLQGITAAAMAPQGISLIQAVFDQSERPKALSWLGVMYGLGGVAGQVLGGLLIAGDLFGWAWRPIFLVNVPVGVIALVFAARLLPRGRAEKRPKLDPVGVVGISLALGLALAPLIIGRTEGWPLWAWISLVASVPVMALTLVYEGGLSRKGGQPLLDLSLFRSRTFSVGLVINVAFMATFSSFMFSTTLLLQSGLGLSAREAGLAFGPFAVLSMLSSIYGRPFIAKYKNKALAFGSGVVGLGMLALALETQSLGADLSIGYVMGPLCLVGLGFGFVLPSLIGTVLAGVRPHQMGIASGVLTTTQQFSGATGIAALGAVYFTTLGSGHGLTDYAHASRSVLWITFGLCAVLVALFALLPRLTADRTAPQGAGAADRPAAKSAA</sequence>
<evidence type="ECO:0000313" key="8">
    <source>
        <dbReference type="EMBL" id="GAA0352804.1"/>
    </source>
</evidence>
<feature type="transmembrane region" description="Helical" evidence="6">
    <location>
        <begin position="102"/>
        <end position="123"/>
    </location>
</feature>
<evidence type="ECO:0000256" key="5">
    <source>
        <dbReference type="ARBA" id="ARBA00023251"/>
    </source>
</evidence>
<keyword evidence="9" id="KW-1185">Reference proteome</keyword>
<feature type="transmembrane region" description="Helical" evidence="6">
    <location>
        <begin position="77"/>
        <end position="96"/>
    </location>
</feature>
<comment type="caution">
    <text evidence="8">The sequence shown here is derived from an EMBL/GenBank/DDBJ whole genome shotgun (WGS) entry which is preliminary data.</text>
</comment>
<evidence type="ECO:0000256" key="6">
    <source>
        <dbReference type="SAM" id="Phobius"/>
    </source>
</evidence>
<keyword evidence="4 6" id="KW-0472">Membrane</keyword>
<feature type="domain" description="Major facilitator superfamily (MFS) profile" evidence="7">
    <location>
        <begin position="11"/>
        <end position="468"/>
    </location>
</feature>
<feature type="transmembrane region" description="Helical" evidence="6">
    <location>
        <begin position="45"/>
        <end position="65"/>
    </location>
</feature>
<keyword evidence="3 6" id="KW-1133">Transmembrane helix</keyword>
<keyword evidence="5" id="KW-0046">Antibiotic resistance</keyword>
<dbReference type="RefSeq" id="WP_344118419.1">
    <property type="nucleotide sequence ID" value="NZ_BAAABW010000016.1"/>
</dbReference>
<feature type="transmembrane region" description="Helical" evidence="6">
    <location>
        <begin position="270"/>
        <end position="295"/>
    </location>
</feature>
<dbReference type="PROSITE" id="PS50850">
    <property type="entry name" value="MFS"/>
    <property type="match status" value="1"/>
</dbReference>
<dbReference type="InterPro" id="IPR011701">
    <property type="entry name" value="MFS"/>
</dbReference>
<dbReference type="SUPFAM" id="SSF103473">
    <property type="entry name" value="MFS general substrate transporter"/>
    <property type="match status" value="2"/>
</dbReference>
<feature type="transmembrane region" description="Helical" evidence="6">
    <location>
        <begin position="365"/>
        <end position="390"/>
    </location>
</feature>
<dbReference type="EMBL" id="BAAABW010000016">
    <property type="protein sequence ID" value="GAA0352804.1"/>
    <property type="molecule type" value="Genomic_DNA"/>
</dbReference>
<feature type="transmembrane region" description="Helical" evidence="6">
    <location>
        <begin position="411"/>
        <end position="431"/>
    </location>
</feature>
<dbReference type="Pfam" id="PF07690">
    <property type="entry name" value="MFS_1"/>
    <property type="match status" value="1"/>
</dbReference>
<feature type="transmembrane region" description="Helical" evidence="6">
    <location>
        <begin position="307"/>
        <end position="324"/>
    </location>
</feature>
<organism evidence="8 9">
    <name type="scientific">Streptomyces blastmyceticus</name>
    <dbReference type="NCBI Taxonomy" id="68180"/>
    <lineage>
        <taxon>Bacteria</taxon>
        <taxon>Bacillati</taxon>
        <taxon>Actinomycetota</taxon>
        <taxon>Actinomycetes</taxon>
        <taxon>Kitasatosporales</taxon>
        <taxon>Streptomycetaceae</taxon>
        <taxon>Streptomyces</taxon>
    </lineage>
</organism>
<evidence type="ECO:0000256" key="4">
    <source>
        <dbReference type="ARBA" id="ARBA00023136"/>
    </source>
</evidence>
<feature type="transmembrane region" description="Helical" evidence="6">
    <location>
        <begin position="135"/>
        <end position="158"/>
    </location>
</feature>
<feature type="transmembrane region" description="Helical" evidence="6">
    <location>
        <begin position="443"/>
        <end position="462"/>
    </location>
</feature>
<feature type="transmembrane region" description="Helical" evidence="6">
    <location>
        <begin position="336"/>
        <end position="353"/>
    </location>
</feature>
<evidence type="ECO:0000256" key="1">
    <source>
        <dbReference type="ARBA" id="ARBA00004651"/>
    </source>
</evidence>
<feature type="transmembrane region" description="Helical" evidence="6">
    <location>
        <begin position="170"/>
        <end position="190"/>
    </location>
</feature>
<dbReference type="PANTHER" id="PTHR42718">
    <property type="entry name" value="MAJOR FACILITATOR SUPERFAMILY MULTIDRUG TRANSPORTER MFSC"/>
    <property type="match status" value="1"/>
</dbReference>
<evidence type="ECO:0000313" key="9">
    <source>
        <dbReference type="Proteomes" id="UP001500063"/>
    </source>
</evidence>
<dbReference type="Gene3D" id="1.20.1250.20">
    <property type="entry name" value="MFS general substrate transporter like domains"/>
    <property type="match status" value="1"/>
</dbReference>
<reference evidence="8 9" key="1">
    <citation type="journal article" date="2019" name="Int. J. Syst. Evol. Microbiol.">
        <title>The Global Catalogue of Microorganisms (GCM) 10K type strain sequencing project: providing services to taxonomists for standard genome sequencing and annotation.</title>
        <authorList>
            <consortium name="The Broad Institute Genomics Platform"/>
            <consortium name="The Broad Institute Genome Sequencing Center for Infectious Disease"/>
            <person name="Wu L."/>
            <person name="Ma J."/>
        </authorList>
    </citation>
    <scope>NUCLEOTIDE SEQUENCE [LARGE SCALE GENOMIC DNA]</scope>
    <source>
        <strain evidence="8 9">JCM 4565</strain>
    </source>
</reference>
<feature type="transmembrane region" description="Helical" evidence="6">
    <location>
        <begin position="202"/>
        <end position="221"/>
    </location>
</feature>
<feature type="transmembrane region" description="Helical" evidence="6">
    <location>
        <begin position="9"/>
        <end position="33"/>
    </location>
</feature>
<proteinExistence type="predicted"/>
<dbReference type="PANTHER" id="PTHR42718:SF39">
    <property type="entry name" value="ACTINORHODIN TRANSPORTER-RELATED"/>
    <property type="match status" value="1"/>
</dbReference>
<feature type="transmembrane region" description="Helical" evidence="6">
    <location>
        <begin position="227"/>
        <end position="249"/>
    </location>
</feature>
<accession>A0ABN0X1K8</accession>
<evidence type="ECO:0000256" key="3">
    <source>
        <dbReference type="ARBA" id="ARBA00022989"/>
    </source>
</evidence>